<dbReference type="InterPro" id="IPR036779">
    <property type="entry name" value="LysM_dom_sf"/>
</dbReference>
<evidence type="ECO:0000313" key="4">
    <source>
        <dbReference type="Proteomes" id="UP001519292"/>
    </source>
</evidence>
<reference evidence="3 4" key="1">
    <citation type="submission" date="2021-03" db="EMBL/GenBank/DDBJ databases">
        <title>Genomic Encyclopedia of Type Strains, Phase IV (KMG-IV): sequencing the most valuable type-strain genomes for metagenomic binning, comparative biology and taxonomic classification.</title>
        <authorList>
            <person name="Goeker M."/>
        </authorList>
    </citation>
    <scope>NUCLEOTIDE SEQUENCE [LARGE SCALE GENOMIC DNA]</scope>
    <source>
        <strain evidence="3 4">DSM 101872</strain>
    </source>
</reference>
<evidence type="ECO:0000259" key="2">
    <source>
        <dbReference type="PROSITE" id="PS51782"/>
    </source>
</evidence>
<dbReference type="SUPFAM" id="SSF54106">
    <property type="entry name" value="LysM domain"/>
    <property type="match status" value="1"/>
</dbReference>
<dbReference type="InterPro" id="IPR018392">
    <property type="entry name" value="LysM"/>
</dbReference>
<accession>A0ABS4MEU3</accession>
<proteinExistence type="predicted"/>
<dbReference type="PROSITE" id="PS51782">
    <property type="entry name" value="LYSM"/>
    <property type="match status" value="1"/>
</dbReference>
<dbReference type="Pfam" id="PF01476">
    <property type="entry name" value="LysM"/>
    <property type="match status" value="1"/>
</dbReference>
<organism evidence="3 4">
    <name type="scientific">Lactobacillus colini</name>
    <dbReference type="NCBI Taxonomy" id="1819254"/>
    <lineage>
        <taxon>Bacteria</taxon>
        <taxon>Bacillati</taxon>
        <taxon>Bacillota</taxon>
        <taxon>Bacilli</taxon>
        <taxon>Lactobacillales</taxon>
        <taxon>Lactobacillaceae</taxon>
        <taxon>Lactobacillus</taxon>
    </lineage>
</organism>
<dbReference type="Gene3D" id="3.10.350.10">
    <property type="entry name" value="LysM domain"/>
    <property type="match status" value="1"/>
</dbReference>
<dbReference type="Proteomes" id="UP001519292">
    <property type="component" value="Unassembled WGS sequence"/>
</dbReference>
<evidence type="ECO:0000313" key="3">
    <source>
        <dbReference type="EMBL" id="MBP2057887.1"/>
    </source>
</evidence>
<gene>
    <name evidence="3" type="ORF">J2Z60_001062</name>
</gene>
<feature type="domain" description="LysM" evidence="2">
    <location>
        <begin position="55"/>
        <end position="100"/>
    </location>
</feature>
<dbReference type="RefSeq" id="WP_209686632.1">
    <property type="nucleotide sequence ID" value="NZ_JAGGLU010000005.1"/>
</dbReference>
<feature type="region of interest" description="Disordered" evidence="1">
    <location>
        <begin position="1"/>
        <end position="30"/>
    </location>
</feature>
<keyword evidence="4" id="KW-1185">Reference proteome</keyword>
<protein>
    <submittedName>
        <fullName evidence="3">LysM repeat protein</fullName>
    </submittedName>
</protein>
<name>A0ABS4MEU3_9LACO</name>
<evidence type="ECO:0000256" key="1">
    <source>
        <dbReference type="SAM" id="MobiDB-lite"/>
    </source>
</evidence>
<dbReference type="SMART" id="SM00257">
    <property type="entry name" value="LysM"/>
    <property type="match status" value="1"/>
</dbReference>
<dbReference type="EMBL" id="JAGGLU010000005">
    <property type="protein sequence ID" value="MBP2057887.1"/>
    <property type="molecule type" value="Genomic_DNA"/>
</dbReference>
<dbReference type="CDD" id="cd00118">
    <property type="entry name" value="LysM"/>
    <property type="match status" value="1"/>
</dbReference>
<comment type="caution">
    <text evidence="3">The sequence shown here is derived from an EMBL/GenBank/DDBJ whole genome shotgun (WGS) entry which is preliminary data.</text>
</comment>
<sequence>MEDTKNVVKTDQVSNVDETETKPLDTPIKPLVTPKVTAPIEVKPPLKGGEAVDNSVHKVAKGETLLDIANKYHIGYEQLRYFNGLDKLNPRIKEGQELKIPTKPVAVPVGK</sequence>